<reference evidence="3" key="1">
    <citation type="submission" date="2016-11" db="UniProtKB">
        <authorList>
            <consortium name="WormBaseParasite"/>
        </authorList>
    </citation>
    <scope>IDENTIFICATION</scope>
</reference>
<feature type="region of interest" description="Disordered" evidence="1">
    <location>
        <begin position="1"/>
        <end position="25"/>
    </location>
</feature>
<sequence>MESSVIVDPQDFGSSSSGSPPKTKKDYFRKSIKFLVGKIKRILENRDLMSPNTVGHGSCPPSEPEVHAVRAELLPAVMAPPLVGQNQTGVPEEGKEGPSPTPGLSGFGLNPAPTVQAEHLPAVEGTERSSSPLDLSAPSTLQFSPAYSTGHSTLHGVPSIKSLEVFDEGEDWAVEETVEAKIDRLEYERKLWKTECRKMWQRQKTLENNVKYYEGAVEEAQAEVKQAKEEAAAAIRKAEEEAENKISELQRKYFGALTEADRAQRKQREAESEVARRKQREAESEVARLQQRLTENLKKTAPRSPRKERSRSPLRTAPTPEVQTSASPIPEANAQAEEEPELSHPSFDVQAEQHDAPGPLRRMPKCRRRGRRLMIWVAFKKAGGLPLTATATQMKGLDYYEVLGEHLVPYWQSGYTFVGECPRPPWQVDMPVPLTARHLPP</sequence>
<evidence type="ECO:0000256" key="1">
    <source>
        <dbReference type="SAM" id="MobiDB-lite"/>
    </source>
</evidence>
<dbReference type="AlphaFoldDB" id="A0A1I7S7W7"/>
<feature type="region of interest" description="Disordered" evidence="1">
    <location>
        <begin position="82"/>
        <end position="113"/>
    </location>
</feature>
<dbReference type="Proteomes" id="UP000095284">
    <property type="component" value="Unplaced"/>
</dbReference>
<evidence type="ECO:0000313" key="2">
    <source>
        <dbReference type="Proteomes" id="UP000095284"/>
    </source>
</evidence>
<feature type="compositionally biased region" description="Basic and acidic residues" evidence="1">
    <location>
        <begin position="260"/>
        <end position="286"/>
    </location>
</feature>
<feature type="region of interest" description="Disordered" evidence="1">
    <location>
        <begin position="260"/>
        <end position="345"/>
    </location>
</feature>
<dbReference type="WBParaSite" id="BXY_0911000.1">
    <property type="protein sequence ID" value="BXY_0911000.1"/>
    <property type="gene ID" value="BXY_0911000"/>
</dbReference>
<evidence type="ECO:0000313" key="3">
    <source>
        <dbReference type="WBParaSite" id="BXY_0911000.1"/>
    </source>
</evidence>
<name>A0A1I7S7W7_BURXY</name>
<protein>
    <submittedName>
        <fullName evidence="3">Ezrin</fullName>
    </submittedName>
</protein>
<organism evidence="2 3">
    <name type="scientific">Bursaphelenchus xylophilus</name>
    <name type="common">Pinewood nematode worm</name>
    <name type="synonym">Aphelenchoides xylophilus</name>
    <dbReference type="NCBI Taxonomy" id="6326"/>
    <lineage>
        <taxon>Eukaryota</taxon>
        <taxon>Metazoa</taxon>
        <taxon>Ecdysozoa</taxon>
        <taxon>Nematoda</taxon>
        <taxon>Chromadorea</taxon>
        <taxon>Rhabditida</taxon>
        <taxon>Tylenchina</taxon>
        <taxon>Tylenchomorpha</taxon>
        <taxon>Aphelenchoidea</taxon>
        <taxon>Aphelenchoididae</taxon>
        <taxon>Bursaphelenchus</taxon>
    </lineage>
</organism>
<accession>A0A1I7S7W7</accession>
<proteinExistence type="predicted"/>